<proteinExistence type="predicted"/>
<dbReference type="AlphaFoldDB" id="A0A2T0LAN8"/>
<dbReference type="Proteomes" id="UP000237797">
    <property type="component" value="Unassembled WGS sequence"/>
</dbReference>
<protein>
    <submittedName>
        <fullName evidence="1">YolD-like protein</fullName>
    </submittedName>
</protein>
<reference evidence="1 2" key="1">
    <citation type="submission" date="2018-03" db="EMBL/GenBank/DDBJ databases">
        <title>Genomic Encyclopedia of Archaeal and Bacterial Type Strains, Phase II (KMG-II): from individual species to whole genera.</title>
        <authorList>
            <person name="Goeker M."/>
        </authorList>
    </citation>
    <scope>NUCLEOTIDE SEQUENCE [LARGE SCALE GENOMIC DNA]</scope>
    <source>
        <strain evidence="1 2">DSM 44946</strain>
    </source>
</reference>
<comment type="caution">
    <text evidence="1">The sequence shown here is derived from an EMBL/GenBank/DDBJ whole genome shotgun (WGS) entry which is preliminary data.</text>
</comment>
<accession>A0A2T0LAN8</accession>
<organism evidence="1 2">
    <name type="scientific">Planifilum fimeticola</name>
    <dbReference type="NCBI Taxonomy" id="201975"/>
    <lineage>
        <taxon>Bacteria</taxon>
        <taxon>Bacillati</taxon>
        <taxon>Bacillota</taxon>
        <taxon>Bacilli</taxon>
        <taxon>Bacillales</taxon>
        <taxon>Thermoactinomycetaceae</taxon>
        <taxon>Planifilum</taxon>
    </lineage>
</organism>
<name>A0A2T0LAN8_9BACL</name>
<dbReference type="EMBL" id="PVNE01000033">
    <property type="protein sequence ID" value="PRX38916.1"/>
    <property type="molecule type" value="Genomic_DNA"/>
</dbReference>
<keyword evidence="2" id="KW-1185">Reference proteome</keyword>
<evidence type="ECO:0000313" key="1">
    <source>
        <dbReference type="EMBL" id="PRX38916.1"/>
    </source>
</evidence>
<dbReference type="RefSeq" id="WP_170070575.1">
    <property type="nucleotide sequence ID" value="NZ_PVNE01000033.1"/>
</dbReference>
<dbReference type="InterPro" id="IPR014962">
    <property type="entry name" value="YolD"/>
</dbReference>
<evidence type="ECO:0000313" key="2">
    <source>
        <dbReference type="Proteomes" id="UP000237797"/>
    </source>
</evidence>
<gene>
    <name evidence="1" type="ORF">CLV97_13317</name>
</gene>
<sequence>MDRGNKMWEGHRVILPEHRDPLLEQRQRKNVYHTPEMADNALEEINRVIEWSRVKKKPIALTYANKYGPKRFTGYVTRIDPIERWLVIQNREDKRVIPLSKIIGAETVTNGGSTE</sequence>
<dbReference type="Pfam" id="PF08863">
    <property type="entry name" value="YolD"/>
    <property type="match status" value="1"/>
</dbReference>